<evidence type="ECO:0000313" key="3">
    <source>
        <dbReference type="Proteomes" id="UP001162131"/>
    </source>
</evidence>
<keyword evidence="3" id="KW-1185">Reference proteome</keyword>
<dbReference type="Proteomes" id="UP001162131">
    <property type="component" value="Unassembled WGS sequence"/>
</dbReference>
<protein>
    <submittedName>
        <fullName evidence="2">Uncharacterized protein</fullName>
    </submittedName>
</protein>
<feature type="compositionally biased region" description="Basic and acidic residues" evidence="1">
    <location>
        <begin position="250"/>
        <end position="266"/>
    </location>
</feature>
<dbReference type="EMBL" id="CAJZBQ010000015">
    <property type="protein sequence ID" value="CAG9316406.1"/>
    <property type="molecule type" value="Genomic_DNA"/>
</dbReference>
<feature type="region of interest" description="Disordered" evidence="1">
    <location>
        <begin position="140"/>
        <end position="159"/>
    </location>
</feature>
<proteinExistence type="predicted"/>
<accession>A0AAU9J3S4</accession>
<sequence>MDNSHSTQSLITSPTKWSWSYGTDNEAGPGSYNIPTIIGYQSCRYRNSPKPTIPKAAKESKVYYCRSLSKEFYGTHSPPLTAYNPNLSFTEKNEASVKIGTAKQRDLQFIETHRDRSPGPIYGYKTDMNQDVHIGSSFSRASRDVTPSRNPGPNAYTPVLRPRSSYITMKGTYSPDKIYLKNYERYMKGKISPGPAKYNVSDTKIVKKAYISKVGRDAYEMKRESPGPGTYFKAGLHAKTRSVSFGTGSRDVDVRNYGKSDEMFKA</sequence>
<reference evidence="2" key="1">
    <citation type="submission" date="2021-09" db="EMBL/GenBank/DDBJ databases">
        <authorList>
            <consortium name="AG Swart"/>
            <person name="Singh M."/>
            <person name="Singh A."/>
            <person name="Seah K."/>
            <person name="Emmerich C."/>
        </authorList>
    </citation>
    <scope>NUCLEOTIDE SEQUENCE</scope>
    <source>
        <strain evidence="2">ATCC30299</strain>
    </source>
</reference>
<gene>
    <name evidence="2" type="ORF">BSTOLATCC_MIC15836</name>
</gene>
<feature type="region of interest" description="Disordered" evidence="1">
    <location>
        <begin position="247"/>
        <end position="266"/>
    </location>
</feature>
<evidence type="ECO:0000313" key="2">
    <source>
        <dbReference type="EMBL" id="CAG9316406.1"/>
    </source>
</evidence>
<name>A0AAU9J3S4_9CILI</name>
<comment type="caution">
    <text evidence="2">The sequence shown here is derived from an EMBL/GenBank/DDBJ whole genome shotgun (WGS) entry which is preliminary data.</text>
</comment>
<evidence type="ECO:0000256" key="1">
    <source>
        <dbReference type="SAM" id="MobiDB-lite"/>
    </source>
</evidence>
<organism evidence="2 3">
    <name type="scientific">Blepharisma stoltei</name>
    <dbReference type="NCBI Taxonomy" id="1481888"/>
    <lineage>
        <taxon>Eukaryota</taxon>
        <taxon>Sar</taxon>
        <taxon>Alveolata</taxon>
        <taxon>Ciliophora</taxon>
        <taxon>Postciliodesmatophora</taxon>
        <taxon>Heterotrichea</taxon>
        <taxon>Heterotrichida</taxon>
        <taxon>Blepharismidae</taxon>
        <taxon>Blepharisma</taxon>
    </lineage>
</organism>
<feature type="compositionally biased region" description="Polar residues" evidence="1">
    <location>
        <begin position="140"/>
        <end position="151"/>
    </location>
</feature>
<dbReference type="Pfam" id="PF07004">
    <property type="entry name" value="SHIPPO-rpt"/>
    <property type="match status" value="3"/>
</dbReference>
<dbReference type="AlphaFoldDB" id="A0AAU9J3S4"/>
<dbReference type="InterPro" id="IPR010736">
    <property type="entry name" value="SHIPPO-rpt"/>
</dbReference>